<evidence type="ECO:0000313" key="2">
    <source>
        <dbReference type="EMBL" id="GKU24915.1"/>
    </source>
</evidence>
<keyword evidence="1" id="KW-0812">Transmembrane</keyword>
<reference evidence="2" key="1">
    <citation type="journal article" date="2023" name="Int. J. Syst. Evol. Microbiol.">
        <title>&lt;i&gt;Clostridium folliculivorans&lt;/i&gt; sp. nov., isolated from soil samples of an organic paddy in Japan.</title>
        <authorList>
            <person name="Tazawa J."/>
            <person name="Kobayashi H."/>
            <person name="Tanizawa Y."/>
            <person name="Uchino A."/>
            <person name="Tanaka F."/>
            <person name="Urashima Y."/>
            <person name="Miura S."/>
            <person name="Sakamoto M."/>
            <person name="Ohkuma M."/>
            <person name="Tohno M."/>
        </authorList>
    </citation>
    <scope>NUCLEOTIDE SEQUENCE</scope>
    <source>
        <strain evidence="2">D1-1</strain>
    </source>
</reference>
<protein>
    <recommendedName>
        <fullName evidence="4">DUF3784 domain-containing protein</fullName>
    </recommendedName>
</protein>
<name>A0A9W6DA13_9CLOT</name>
<keyword evidence="1" id="KW-1133">Transmembrane helix</keyword>
<dbReference type="Proteomes" id="UP001057868">
    <property type="component" value="Unassembled WGS sequence"/>
</dbReference>
<organism evidence="2 3">
    <name type="scientific">Clostridium folliculivorans</name>
    <dbReference type="NCBI Taxonomy" id="2886038"/>
    <lineage>
        <taxon>Bacteria</taxon>
        <taxon>Bacillati</taxon>
        <taxon>Bacillota</taxon>
        <taxon>Clostridia</taxon>
        <taxon>Eubacteriales</taxon>
        <taxon>Clostridiaceae</taxon>
        <taxon>Clostridium</taxon>
    </lineage>
</organism>
<comment type="caution">
    <text evidence="2">The sequence shown here is derived from an EMBL/GenBank/DDBJ whole genome shotgun (WGS) entry which is preliminary data.</text>
</comment>
<feature type="transmembrane region" description="Helical" evidence="1">
    <location>
        <begin position="6"/>
        <end position="23"/>
    </location>
</feature>
<evidence type="ECO:0008006" key="4">
    <source>
        <dbReference type="Google" id="ProtNLM"/>
    </source>
</evidence>
<proteinExistence type="predicted"/>
<feature type="transmembrane region" description="Helical" evidence="1">
    <location>
        <begin position="44"/>
        <end position="69"/>
    </location>
</feature>
<dbReference type="RefSeq" id="WP_261851892.1">
    <property type="nucleotide sequence ID" value="NZ_BQXY01000002.1"/>
</dbReference>
<evidence type="ECO:0000313" key="3">
    <source>
        <dbReference type="Proteomes" id="UP001057868"/>
    </source>
</evidence>
<feature type="transmembrane region" description="Helical" evidence="1">
    <location>
        <begin position="75"/>
        <end position="93"/>
    </location>
</feature>
<dbReference type="EMBL" id="BQXY01000002">
    <property type="protein sequence ID" value="GKU24915.1"/>
    <property type="molecule type" value="Genomic_DNA"/>
</dbReference>
<keyword evidence="3" id="KW-1185">Reference proteome</keyword>
<gene>
    <name evidence="2" type="ORF">CFOLD11_17410</name>
</gene>
<keyword evidence="1" id="KW-0472">Membrane</keyword>
<evidence type="ECO:0000256" key="1">
    <source>
        <dbReference type="SAM" id="Phobius"/>
    </source>
</evidence>
<dbReference type="AlphaFoldDB" id="A0A9W6DA13"/>
<accession>A0A9W6DA13</accession>
<sequence length="99" mass="11368">MIKILFSILIIFLGILIVAISIFSKDTNIDRCWNENKDIYKKYIKYQTLSDVLSGILFVIIGFMYLFNILSGENVGLISTVLVLANRIVELIISNKYKM</sequence>